<protein>
    <submittedName>
        <fullName evidence="3">Type II toxin-antitoxin system mRNA interferase toxin, RelE/StbE family</fullName>
    </submittedName>
</protein>
<evidence type="ECO:0000256" key="1">
    <source>
        <dbReference type="ARBA" id="ARBA00006226"/>
    </source>
</evidence>
<dbReference type="PANTHER" id="PTHR35601">
    <property type="entry name" value="TOXIN RELE"/>
    <property type="match status" value="1"/>
</dbReference>
<dbReference type="InterPro" id="IPR035093">
    <property type="entry name" value="RelE/ParE_toxin_dom_sf"/>
</dbReference>
<dbReference type="Pfam" id="PF05016">
    <property type="entry name" value="ParE_toxin"/>
    <property type="match status" value="1"/>
</dbReference>
<proteinExistence type="inferred from homology"/>
<evidence type="ECO:0000256" key="2">
    <source>
        <dbReference type="ARBA" id="ARBA00022649"/>
    </source>
</evidence>
<dbReference type="InterPro" id="IPR007712">
    <property type="entry name" value="RelE/ParE_toxin"/>
</dbReference>
<name>A0A3D4S533_9ENTE</name>
<dbReference type="AlphaFoldDB" id="A0A3D4S533"/>
<dbReference type="EMBL" id="DQHO01000028">
    <property type="protein sequence ID" value="HCS93955.1"/>
    <property type="molecule type" value="Genomic_DNA"/>
</dbReference>
<keyword evidence="2" id="KW-1277">Toxin-antitoxin system</keyword>
<dbReference type="STRING" id="1121105.GCA_000421665_01139"/>
<reference evidence="3 4" key="1">
    <citation type="journal article" date="2018" name="Nat. Biotechnol.">
        <title>A standardized bacterial taxonomy based on genome phylogeny substantially revises the tree of life.</title>
        <authorList>
            <person name="Parks D.H."/>
            <person name="Chuvochina M."/>
            <person name="Waite D.W."/>
            <person name="Rinke C."/>
            <person name="Skarshewski A."/>
            <person name="Chaumeil P.A."/>
            <person name="Hugenholtz P."/>
        </authorList>
    </citation>
    <scope>NUCLEOTIDE SEQUENCE [LARGE SCALE GENOMIC DNA]</scope>
    <source>
        <strain evidence="3">UBA11306</strain>
    </source>
</reference>
<sequence length="91" mass="10587">MMGKKYSVRYEKNAQKALKKMDKHQALLIMSWISKHLEGTDSPRTHGKGLVGNKSGQWRYRIGDYRLLANIDDDTITILVLEIGHRRDVYK</sequence>
<evidence type="ECO:0000313" key="4">
    <source>
        <dbReference type="Proteomes" id="UP000262195"/>
    </source>
</evidence>
<dbReference type="SUPFAM" id="SSF143011">
    <property type="entry name" value="RelE-like"/>
    <property type="match status" value="1"/>
</dbReference>
<dbReference type="Proteomes" id="UP000262195">
    <property type="component" value="Unassembled WGS sequence"/>
</dbReference>
<dbReference type="PANTHER" id="PTHR35601:SF1">
    <property type="entry name" value="TOXIN RELE"/>
    <property type="match status" value="1"/>
</dbReference>
<evidence type="ECO:0000313" key="3">
    <source>
        <dbReference type="EMBL" id="HCS93955.1"/>
    </source>
</evidence>
<accession>A0A3D4S533</accession>
<comment type="similarity">
    <text evidence="1">Belongs to the RelE toxin family.</text>
</comment>
<dbReference type="Gene3D" id="3.30.2310.20">
    <property type="entry name" value="RelE-like"/>
    <property type="match status" value="1"/>
</dbReference>
<comment type="caution">
    <text evidence="3">The sequence shown here is derived from an EMBL/GenBank/DDBJ whole genome shotgun (WGS) entry which is preliminary data.</text>
</comment>
<gene>
    <name evidence="3" type="ORF">DIW15_04520</name>
</gene>
<organism evidence="3 4">
    <name type="scientific">Bavariicoccus seileri</name>
    <dbReference type="NCBI Taxonomy" id="549685"/>
    <lineage>
        <taxon>Bacteria</taxon>
        <taxon>Bacillati</taxon>
        <taxon>Bacillota</taxon>
        <taxon>Bacilli</taxon>
        <taxon>Lactobacillales</taxon>
        <taxon>Enterococcaceae</taxon>
        <taxon>Bavariicoccus</taxon>
    </lineage>
</organism>